<dbReference type="SMART" id="SM00239">
    <property type="entry name" value="C2"/>
    <property type="match status" value="1"/>
</dbReference>
<proteinExistence type="predicted"/>
<dbReference type="InterPro" id="IPR000008">
    <property type="entry name" value="C2_dom"/>
</dbReference>
<protein>
    <recommendedName>
        <fullName evidence="2">C2 domain-containing protein</fullName>
    </recommendedName>
</protein>
<dbReference type="Proteomes" id="UP001172457">
    <property type="component" value="Chromosome 5"/>
</dbReference>
<dbReference type="CDD" id="cd04051">
    <property type="entry name" value="C2_SRC2_like"/>
    <property type="match status" value="1"/>
</dbReference>
<dbReference type="AlphaFoldDB" id="A0AA38T5U7"/>
<dbReference type="Pfam" id="PF00168">
    <property type="entry name" value="C2"/>
    <property type="match status" value="1"/>
</dbReference>
<dbReference type="PANTHER" id="PTHR32246">
    <property type="entry name" value="INGRESSION PROTEIN FIC1"/>
    <property type="match status" value="1"/>
</dbReference>
<evidence type="ECO:0000313" key="4">
    <source>
        <dbReference type="Proteomes" id="UP001172457"/>
    </source>
</evidence>
<dbReference type="InterPro" id="IPR044750">
    <property type="entry name" value="C2_SRC2/BAP"/>
</dbReference>
<keyword evidence="1" id="KW-0812">Transmembrane</keyword>
<evidence type="ECO:0000259" key="2">
    <source>
        <dbReference type="PROSITE" id="PS50004"/>
    </source>
</evidence>
<feature type="domain" description="C2" evidence="2">
    <location>
        <begin position="1"/>
        <end position="109"/>
    </location>
</feature>
<dbReference type="PROSITE" id="PS50004">
    <property type="entry name" value="C2"/>
    <property type="match status" value="1"/>
</dbReference>
<keyword evidence="1" id="KW-0472">Membrane</keyword>
<sequence length="277" mass="30749">MAVSYELEVTISSAKNLENVNWRHGPLKPYAVAWVDPENKHSTRVDEQGDESPIWDQKLVIPIKDPIEESTLYIDIFHANAAEDTKPFIGSARLKLKDVVDEVGIGEFLADDLKLKRPSGRPHGKVEVKVRVKGPCYRAPDPYYAPQYCVPPLQNYPTAPPPYGGNYPNAPPQPCVVMLHHYAVPPPQNYAPYIIMMHHQWGIGIIFDVGKLLGSLRTVVNRCTLVNHRTANVRRKRRTSMGWGVAVGTVAVLLGGLAIAKGADSVEYEIIEDRGGI</sequence>
<dbReference type="SUPFAM" id="SSF49562">
    <property type="entry name" value="C2 domain (Calcium/lipid-binding domain, CaLB)"/>
    <property type="match status" value="1"/>
</dbReference>
<dbReference type="Gene3D" id="2.60.40.150">
    <property type="entry name" value="C2 domain"/>
    <property type="match status" value="1"/>
</dbReference>
<keyword evidence="1" id="KW-1133">Transmembrane helix</keyword>
<dbReference type="EMBL" id="JARYMX010000005">
    <property type="protein sequence ID" value="KAJ9549071.1"/>
    <property type="molecule type" value="Genomic_DNA"/>
</dbReference>
<organism evidence="3 4">
    <name type="scientific">Centaurea solstitialis</name>
    <name type="common">yellow star-thistle</name>
    <dbReference type="NCBI Taxonomy" id="347529"/>
    <lineage>
        <taxon>Eukaryota</taxon>
        <taxon>Viridiplantae</taxon>
        <taxon>Streptophyta</taxon>
        <taxon>Embryophyta</taxon>
        <taxon>Tracheophyta</taxon>
        <taxon>Spermatophyta</taxon>
        <taxon>Magnoliopsida</taxon>
        <taxon>eudicotyledons</taxon>
        <taxon>Gunneridae</taxon>
        <taxon>Pentapetalae</taxon>
        <taxon>asterids</taxon>
        <taxon>campanulids</taxon>
        <taxon>Asterales</taxon>
        <taxon>Asteraceae</taxon>
        <taxon>Carduoideae</taxon>
        <taxon>Cardueae</taxon>
        <taxon>Centaureinae</taxon>
        <taxon>Centaurea</taxon>
    </lineage>
</organism>
<keyword evidence="4" id="KW-1185">Reference proteome</keyword>
<comment type="caution">
    <text evidence="3">The sequence shown here is derived from an EMBL/GenBank/DDBJ whole genome shotgun (WGS) entry which is preliminary data.</text>
</comment>
<dbReference type="PANTHER" id="PTHR32246:SF20">
    <property type="entry name" value="CALCIUM-DEPENDENT LIPID-BINDING (CALB DOMAIN) FAMILY PROTEIN"/>
    <property type="match status" value="1"/>
</dbReference>
<name>A0AA38T5U7_9ASTR</name>
<dbReference type="GO" id="GO:0006952">
    <property type="term" value="P:defense response"/>
    <property type="evidence" value="ECO:0007669"/>
    <property type="project" value="InterPro"/>
</dbReference>
<feature type="transmembrane region" description="Helical" evidence="1">
    <location>
        <begin position="241"/>
        <end position="260"/>
    </location>
</feature>
<evidence type="ECO:0000313" key="3">
    <source>
        <dbReference type="EMBL" id="KAJ9549071.1"/>
    </source>
</evidence>
<evidence type="ECO:0000256" key="1">
    <source>
        <dbReference type="SAM" id="Phobius"/>
    </source>
</evidence>
<dbReference type="InterPro" id="IPR035892">
    <property type="entry name" value="C2_domain_sf"/>
</dbReference>
<reference evidence="3" key="1">
    <citation type="submission" date="2023-03" db="EMBL/GenBank/DDBJ databases">
        <title>Chromosome-scale reference genome and RAD-based genetic map of yellow starthistle (Centaurea solstitialis) reveal putative structural variation and QTLs associated with invader traits.</title>
        <authorList>
            <person name="Reatini B."/>
            <person name="Cang F.A."/>
            <person name="Jiang Q."/>
            <person name="Mckibben M.T.W."/>
            <person name="Barker M.S."/>
            <person name="Rieseberg L.H."/>
            <person name="Dlugosch K.M."/>
        </authorList>
    </citation>
    <scope>NUCLEOTIDE SEQUENCE</scope>
    <source>
        <strain evidence="3">CAN-66</strain>
        <tissue evidence="3">Leaf</tissue>
    </source>
</reference>
<accession>A0AA38T5U7</accession>
<gene>
    <name evidence="3" type="ORF">OSB04_021614</name>
</gene>